<dbReference type="Proteomes" id="UP000288805">
    <property type="component" value="Unassembled WGS sequence"/>
</dbReference>
<evidence type="ECO:0000256" key="4">
    <source>
        <dbReference type="ARBA" id="ARBA00022989"/>
    </source>
</evidence>
<comment type="caution">
    <text evidence="6">The sequence shown here is derived from an EMBL/GenBank/DDBJ whole genome shotgun (WGS) entry which is preliminary data.</text>
</comment>
<organism evidence="6 7">
    <name type="scientific">Vitis vinifera</name>
    <name type="common">Grape</name>
    <dbReference type="NCBI Taxonomy" id="29760"/>
    <lineage>
        <taxon>Eukaryota</taxon>
        <taxon>Viridiplantae</taxon>
        <taxon>Streptophyta</taxon>
        <taxon>Embryophyta</taxon>
        <taxon>Tracheophyta</taxon>
        <taxon>Spermatophyta</taxon>
        <taxon>Magnoliopsida</taxon>
        <taxon>eudicotyledons</taxon>
        <taxon>Gunneridae</taxon>
        <taxon>Pentapetalae</taxon>
        <taxon>rosids</taxon>
        <taxon>Vitales</taxon>
        <taxon>Vitaceae</taxon>
        <taxon>Viteae</taxon>
        <taxon>Vitis</taxon>
    </lineage>
</organism>
<dbReference type="EMBL" id="QGNW01000014">
    <property type="protein sequence ID" value="RVX16912.1"/>
    <property type="molecule type" value="Genomic_DNA"/>
</dbReference>
<proteinExistence type="inferred from homology"/>
<dbReference type="GO" id="GO:0005737">
    <property type="term" value="C:cytoplasm"/>
    <property type="evidence" value="ECO:0007669"/>
    <property type="project" value="UniProtKB-ARBA"/>
</dbReference>
<evidence type="ECO:0000256" key="1">
    <source>
        <dbReference type="ARBA" id="ARBA00004141"/>
    </source>
</evidence>
<evidence type="ECO:0000313" key="7">
    <source>
        <dbReference type="Proteomes" id="UP000288805"/>
    </source>
</evidence>
<accession>A0A438K6U9</accession>
<comment type="similarity">
    <text evidence="2">Belongs to the RER1 family.</text>
</comment>
<name>A0A438K6U9_VITVI</name>
<sequence length="94" mass="10955">MSLSHICKSVKRYLGKPGSWKTSNEALLPTKGSDKFKPFIRRLLEFKFCDGKIWPISTGRLHIQDLVDHRCITLDMDMYLMTHIHQPTLPSFNH</sequence>
<dbReference type="AlphaFoldDB" id="A0A438K6U9"/>
<keyword evidence="3" id="KW-0812">Transmembrane</keyword>
<dbReference type="GO" id="GO:0016020">
    <property type="term" value="C:membrane"/>
    <property type="evidence" value="ECO:0007669"/>
    <property type="project" value="UniProtKB-SubCell"/>
</dbReference>
<evidence type="ECO:0000256" key="5">
    <source>
        <dbReference type="ARBA" id="ARBA00023136"/>
    </source>
</evidence>
<gene>
    <name evidence="6" type="ORF">CK203_003017</name>
</gene>
<evidence type="ECO:0000313" key="6">
    <source>
        <dbReference type="EMBL" id="RVX16912.1"/>
    </source>
</evidence>
<evidence type="ECO:0000256" key="3">
    <source>
        <dbReference type="ARBA" id="ARBA00022692"/>
    </source>
</evidence>
<dbReference type="InterPro" id="IPR004932">
    <property type="entry name" value="Rer1"/>
</dbReference>
<comment type="subcellular location">
    <subcellularLocation>
        <location evidence="1">Membrane</location>
        <topology evidence="1">Multi-pass membrane protein</topology>
    </subcellularLocation>
</comment>
<keyword evidence="5" id="KW-0472">Membrane</keyword>
<dbReference type="Pfam" id="PF03248">
    <property type="entry name" value="Rer1"/>
    <property type="match status" value="1"/>
</dbReference>
<reference evidence="6 7" key="1">
    <citation type="journal article" date="2018" name="PLoS Genet.">
        <title>Population sequencing reveals clonal diversity and ancestral inbreeding in the grapevine cultivar Chardonnay.</title>
        <authorList>
            <person name="Roach M.J."/>
            <person name="Johnson D.L."/>
            <person name="Bohlmann J."/>
            <person name="van Vuuren H.J."/>
            <person name="Jones S.J."/>
            <person name="Pretorius I.S."/>
            <person name="Schmidt S.A."/>
            <person name="Borneman A.R."/>
        </authorList>
    </citation>
    <scope>NUCLEOTIDE SEQUENCE [LARGE SCALE GENOMIC DNA]</scope>
    <source>
        <strain evidence="7">cv. Chardonnay</strain>
        <tissue evidence="6">Leaf</tissue>
    </source>
</reference>
<keyword evidence="4" id="KW-1133">Transmembrane helix</keyword>
<evidence type="ECO:0000256" key="2">
    <source>
        <dbReference type="ARBA" id="ARBA00006070"/>
    </source>
</evidence>
<protein>
    <submittedName>
        <fullName evidence="6">Uncharacterized protein</fullName>
    </submittedName>
</protein>